<feature type="transmembrane region" description="Helical" evidence="2">
    <location>
        <begin position="150"/>
        <end position="167"/>
    </location>
</feature>
<evidence type="ECO:0000313" key="3">
    <source>
        <dbReference type="EMBL" id="CAD9819499.1"/>
    </source>
</evidence>
<organism evidence="3">
    <name type="scientific">Attheya septentrionalis</name>
    <dbReference type="NCBI Taxonomy" id="420275"/>
    <lineage>
        <taxon>Eukaryota</taxon>
        <taxon>Sar</taxon>
        <taxon>Stramenopiles</taxon>
        <taxon>Ochrophyta</taxon>
        <taxon>Bacillariophyta</taxon>
        <taxon>Coscinodiscophyceae</taxon>
        <taxon>Chaetocerotophycidae</taxon>
        <taxon>Chaetocerotales</taxon>
        <taxon>Attheyaceae</taxon>
        <taxon>Attheya</taxon>
    </lineage>
</organism>
<keyword evidence="2" id="KW-1133">Transmembrane helix</keyword>
<feature type="transmembrane region" description="Helical" evidence="2">
    <location>
        <begin position="117"/>
        <end position="138"/>
    </location>
</feature>
<evidence type="ECO:0000256" key="1">
    <source>
        <dbReference type="SAM" id="MobiDB-lite"/>
    </source>
</evidence>
<feature type="region of interest" description="Disordered" evidence="1">
    <location>
        <begin position="1"/>
        <end position="29"/>
    </location>
</feature>
<keyword evidence="2" id="KW-0472">Membrane</keyword>
<gene>
    <name evidence="3" type="ORF">ASEP1449_LOCUS11332</name>
</gene>
<feature type="compositionally biased region" description="Polar residues" evidence="1">
    <location>
        <begin position="7"/>
        <end position="24"/>
    </location>
</feature>
<dbReference type="AlphaFoldDB" id="A0A7S2XPH4"/>
<proteinExistence type="predicted"/>
<accession>A0A7S2XPH4</accession>
<keyword evidence="2" id="KW-0812">Transmembrane</keyword>
<dbReference type="EMBL" id="HBHQ01016938">
    <property type="protein sequence ID" value="CAD9819499.1"/>
    <property type="molecule type" value="Transcribed_RNA"/>
</dbReference>
<protein>
    <submittedName>
        <fullName evidence="3">Uncharacterized protein</fullName>
    </submittedName>
</protein>
<evidence type="ECO:0000256" key="2">
    <source>
        <dbReference type="SAM" id="Phobius"/>
    </source>
</evidence>
<feature type="transmembrane region" description="Helical" evidence="2">
    <location>
        <begin position="213"/>
        <end position="238"/>
    </location>
</feature>
<reference evidence="3" key="1">
    <citation type="submission" date="2021-01" db="EMBL/GenBank/DDBJ databases">
        <authorList>
            <person name="Corre E."/>
            <person name="Pelletier E."/>
            <person name="Niang G."/>
            <person name="Scheremetjew M."/>
            <person name="Finn R."/>
            <person name="Kale V."/>
            <person name="Holt S."/>
            <person name="Cochrane G."/>
            <person name="Meng A."/>
            <person name="Brown T."/>
            <person name="Cohen L."/>
        </authorList>
    </citation>
    <scope>NUCLEOTIDE SEQUENCE</scope>
    <source>
        <strain evidence="3">CCMP2084</strain>
    </source>
</reference>
<feature type="transmembrane region" description="Helical" evidence="2">
    <location>
        <begin position="76"/>
        <end position="97"/>
    </location>
</feature>
<name>A0A7S2XPH4_9STRA</name>
<feature type="region of interest" description="Disordered" evidence="1">
    <location>
        <begin position="255"/>
        <end position="275"/>
    </location>
</feature>
<sequence>MFAAMPWSSTNEQGGASGQMTTTAVGGPGGLNEKLNTDYLDIAEDDNSWSAAMTRGIAGFVGKFCTPRQILIALRLLKAVTFCFLLLTIFADVMYIFFVELMVSDEVNENLGGHRDIVIRFYGLFMAIVAVLLELDVAIAFRHFPGLKGFVPRGFLLFFIATVTNAHPLHSNASDSSAQTDDAYNNDAYATDDDYSGGDDQYIIAKEIPNSSVAFQMVTSFILAICALVYICLGVLCFDRFTSKAFLSQKDPVVTTAIPQPPTPESGMGGHYESP</sequence>